<evidence type="ECO:0000256" key="5">
    <source>
        <dbReference type="ARBA" id="ARBA00022525"/>
    </source>
</evidence>
<evidence type="ECO:0000259" key="17">
    <source>
        <dbReference type="SMART" id="SM00093"/>
    </source>
</evidence>
<keyword evidence="10" id="KW-0839">Vasoconstrictor</keyword>
<dbReference type="InterPro" id="IPR000227">
    <property type="entry name" value="Angiotensinogen"/>
</dbReference>
<evidence type="ECO:0000256" key="15">
    <source>
        <dbReference type="RuleBase" id="RU000411"/>
    </source>
</evidence>
<evidence type="ECO:0000256" key="11">
    <source>
        <dbReference type="ARBA" id="ARBA00029380"/>
    </source>
</evidence>
<gene>
    <name evidence="19" type="primary">AGT</name>
</gene>
<evidence type="ECO:0000256" key="6">
    <source>
        <dbReference type="ARBA" id="ARBA00022729"/>
    </source>
</evidence>
<dbReference type="InterPro" id="IPR000215">
    <property type="entry name" value="Serpin_fam"/>
</dbReference>
<dbReference type="InterPro" id="IPR023795">
    <property type="entry name" value="Serpin_CS"/>
</dbReference>
<evidence type="ECO:0000256" key="14">
    <source>
        <dbReference type="ARBA" id="ARBA00046068"/>
    </source>
</evidence>
<keyword evidence="9" id="KW-0325">Glycoprotein</keyword>
<evidence type="ECO:0000256" key="4">
    <source>
        <dbReference type="ARBA" id="ARBA00015105"/>
    </source>
</evidence>
<comment type="function">
    <text evidence="12">Is a ligand for the G-protein coupled receptor MAS1. Has vasodilator and antidiuretic effects. Has an antithrombotic effect that involves MAS1-mediated release of nitric oxide from platelets.</text>
</comment>
<dbReference type="Pfam" id="PF00079">
    <property type="entry name" value="Serpin"/>
    <property type="match status" value="1"/>
</dbReference>
<evidence type="ECO:0000313" key="18">
    <source>
        <dbReference type="Proteomes" id="UP001652642"/>
    </source>
</evidence>
<evidence type="ECO:0000256" key="13">
    <source>
        <dbReference type="ARBA" id="ARBA00033182"/>
    </source>
</evidence>
<proteinExistence type="inferred from homology"/>
<keyword evidence="6 16" id="KW-0732">Signal</keyword>
<reference evidence="18" key="1">
    <citation type="submission" date="2025-05" db="UniProtKB">
        <authorList>
            <consortium name="RefSeq"/>
        </authorList>
    </citation>
    <scope>NUCLEOTIDE SEQUENCE [LARGE SCALE GENOMIC DNA]</scope>
</reference>
<protein>
    <recommendedName>
        <fullName evidence="4">Angiotensinogen</fullName>
    </recommendedName>
    <alternativeName>
        <fullName evidence="13">Serpin A8</fullName>
    </alternativeName>
</protein>
<evidence type="ECO:0000256" key="8">
    <source>
        <dbReference type="ARBA" id="ARBA00023157"/>
    </source>
</evidence>
<dbReference type="InterPro" id="IPR023796">
    <property type="entry name" value="Serpin_dom"/>
</dbReference>
<comment type="subcellular location">
    <subcellularLocation>
        <location evidence="2">Secreted</location>
    </subcellularLocation>
</comment>
<dbReference type="InterPro" id="IPR036186">
    <property type="entry name" value="Serpin_sf"/>
</dbReference>
<dbReference type="PRINTS" id="PR00654">
    <property type="entry name" value="ANGIOTENSNGN"/>
</dbReference>
<feature type="chain" id="PRO_5046765101" description="Angiotensinogen" evidence="16">
    <location>
        <begin position="20"/>
        <end position="454"/>
    </location>
</feature>
<evidence type="ECO:0000256" key="16">
    <source>
        <dbReference type="SAM" id="SignalP"/>
    </source>
</evidence>
<keyword evidence="8" id="KW-1015">Disulfide bond</keyword>
<feature type="signal peptide" evidence="16">
    <location>
        <begin position="1"/>
        <end position="19"/>
    </location>
</feature>
<dbReference type="Proteomes" id="UP001652642">
    <property type="component" value="Chromosome 1"/>
</dbReference>
<evidence type="ECO:0000256" key="2">
    <source>
        <dbReference type="ARBA" id="ARBA00004613"/>
    </source>
</evidence>
<reference evidence="19" key="2">
    <citation type="submission" date="2025-08" db="UniProtKB">
        <authorList>
            <consortium name="RefSeq"/>
        </authorList>
    </citation>
    <scope>IDENTIFICATION</scope>
</reference>
<dbReference type="PANTHER" id="PTHR11461:SF13">
    <property type="entry name" value="ANGIOTENSINOGEN"/>
    <property type="match status" value="1"/>
</dbReference>
<dbReference type="InterPro" id="IPR042178">
    <property type="entry name" value="Serpin_sf_1"/>
</dbReference>
<dbReference type="PROSITE" id="PS00284">
    <property type="entry name" value="SERPIN"/>
    <property type="match status" value="1"/>
</dbReference>
<evidence type="ECO:0000256" key="9">
    <source>
        <dbReference type="ARBA" id="ARBA00023180"/>
    </source>
</evidence>
<organism evidence="18 19">
    <name type="scientific">Pogona vitticeps</name>
    <name type="common">central bearded dragon</name>
    <dbReference type="NCBI Taxonomy" id="103695"/>
    <lineage>
        <taxon>Eukaryota</taxon>
        <taxon>Metazoa</taxon>
        <taxon>Chordata</taxon>
        <taxon>Craniata</taxon>
        <taxon>Vertebrata</taxon>
        <taxon>Euteleostomi</taxon>
        <taxon>Lepidosauria</taxon>
        <taxon>Squamata</taxon>
        <taxon>Bifurcata</taxon>
        <taxon>Unidentata</taxon>
        <taxon>Episquamata</taxon>
        <taxon>Toxicofera</taxon>
        <taxon>Iguania</taxon>
        <taxon>Acrodonta</taxon>
        <taxon>Agamidae</taxon>
        <taxon>Amphibolurinae</taxon>
        <taxon>Pogona</taxon>
    </lineage>
</organism>
<keyword evidence="5" id="KW-0964">Secreted</keyword>
<dbReference type="Gene3D" id="3.30.497.10">
    <property type="entry name" value="Antithrombin, subunit I, domain 2"/>
    <property type="match status" value="1"/>
</dbReference>
<comment type="similarity">
    <text evidence="3 15">Belongs to the serpin family.</text>
</comment>
<dbReference type="GeneID" id="110083076"/>
<sequence>MNPEVSLLCLLLCMTTVVCDRVYVHPFYLFSLNNTKNNSCKELEVREQLVKTFIPISIESSVSEEIQNEEEKKHLGVNFLRDPIHTVGARFYKELRKIHNEDNIIVSPIHIYESLLSFYLGASGKTANELQTLLEFGATSGDPNCTFRIDGRKVLSALRFIINGPFRSRESEGLLFSKLSCLFSAPDVRLSESFVHELVFSDVNFYVRAVDFSNPTQAAKHIEAFVEDKSTPRSKSLLADIDPETSLLLATYTQFKAIVKGASLLKKPQEFWLDSDTVISVPMMRVVGTFEYKCDSNPSLSVVKIPVGKSVFLLLLLPTNISDLATVENQYSLMPSIEWMQKLSARQIQLTLPKVYLKTIYNLQELLAKQNMADVLGKKANLRLLSDMDLTIGKIINQQLFELSPSGTDQIEDPPEENETLKVTLDHPFLLAMYEKESYALLYFGTVRNPLKII</sequence>
<dbReference type="SMART" id="SM00093">
    <property type="entry name" value="SERPIN"/>
    <property type="match status" value="1"/>
</dbReference>
<accession>A0ABM5FWP4</accession>
<dbReference type="PANTHER" id="PTHR11461">
    <property type="entry name" value="SERINE PROTEASE INHIBITOR, SERPIN"/>
    <property type="match status" value="1"/>
</dbReference>
<evidence type="ECO:0000256" key="1">
    <source>
        <dbReference type="ARBA" id="ARBA00002747"/>
    </source>
</evidence>
<evidence type="ECO:0000313" key="19">
    <source>
        <dbReference type="RefSeq" id="XP_072849821.1"/>
    </source>
</evidence>
<evidence type="ECO:0000256" key="7">
    <source>
        <dbReference type="ARBA" id="ARBA00022858"/>
    </source>
</evidence>
<dbReference type="RefSeq" id="XP_072849821.1">
    <property type="nucleotide sequence ID" value="XM_072993720.1"/>
</dbReference>
<keyword evidence="7" id="KW-0838">Vasoactive</keyword>
<keyword evidence="18" id="KW-1185">Reference proteome</keyword>
<dbReference type="SUPFAM" id="SSF56574">
    <property type="entry name" value="Serpins"/>
    <property type="match status" value="1"/>
</dbReference>
<evidence type="ECO:0000256" key="3">
    <source>
        <dbReference type="ARBA" id="ARBA00009500"/>
    </source>
</evidence>
<comment type="function">
    <text evidence="1">Essential component of the renin-angiotensin system (RAS), a potent regulator of blood pressure, body fluid and electrolyte homeostasis.</text>
</comment>
<evidence type="ECO:0000256" key="12">
    <source>
        <dbReference type="ARBA" id="ARBA00029391"/>
    </source>
</evidence>
<comment type="function">
    <text evidence="14">Acts directly on vascular smooth muscle as a potent vasoconstrictor, affects cardiac contractility and heart rate through its action on the sympathetic nervous system, and alters renal sodium and water absorption through its ability to stimulate the zona glomerulosa cells of the adrenal cortex to synthesize and secrete aldosterone. Acts by binding to angiotensin receptors AGTR1 and AGTR2. Also binds the DEAR/FBXW7-AS1 receptor.</text>
</comment>
<dbReference type="Gene3D" id="2.30.39.10">
    <property type="entry name" value="Alpha-1-antitrypsin, domain 1"/>
    <property type="match status" value="1"/>
</dbReference>
<dbReference type="InterPro" id="IPR042185">
    <property type="entry name" value="Serpin_sf_2"/>
</dbReference>
<evidence type="ECO:0000256" key="10">
    <source>
        <dbReference type="ARBA" id="ARBA00023322"/>
    </source>
</evidence>
<name>A0ABM5FWP4_9SAUR</name>
<comment type="function">
    <text evidence="11">Stimulates aldosterone release.</text>
</comment>
<feature type="domain" description="Serpin" evidence="17">
    <location>
        <begin position="89"/>
        <end position="450"/>
    </location>
</feature>